<evidence type="ECO:0000313" key="1">
    <source>
        <dbReference type="EMBL" id="SVB25747.1"/>
    </source>
</evidence>
<dbReference type="AlphaFoldDB" id="A0A382CK94"/>
<protein>
    <submittedName>
        <fullName evidence="1">Uncharacterized protein</fullName>
    </submittedName>
</protein>
<organism evidence="1">
    <name type="scientific">marine metagenome</name>
    <dbReference type="NCBI Taxonomy" id="408172"/>
    <lineage>
        <taxon>unclassified sequences</taxon>
        <taxon>metagenomes</taxon>
        <taxon>ecological metagenomes</taxon>
    </lineage>
</organism>
<gene>
    <name evidence="1" type="ORF">METZ01_LOCUS178601</name>
</gene>
<accession>A0A382CK94</accession>
<proteinExistence type="predicted"/>
<sequence>VEQAVFSFILEKANGKKIIGEYIPTEKNGLVRLHYETLDFNRPARSIEQNNKEQWTYSNSNLKKIPPKHYVLINEL</sequence>
<feature type="non-terminal residue" evidence="1">
    <location>
        <position position="1"/>
    </location>
</feature>
<name>A0A382CK94_9ZZZZ</name>
<reference evidence="1" key="1">
    <citation type="submission" date="2018-05" db="EMBL/GenBank/DDBJ databases">
        <authorList>
            <person name="Lanie J.A."/>
            <person name="Ng W.-L."/>
            <person name="Kazmierczak K.M."/>
            <person name="Andrzejewski T.M."/>
            <person name="Davidsen T.M."/>
            <person name="Wayne K.J."/>
            <person name="Tettelin H."/>
            <person name="Glass J.I."/>
            <person name="Rusch D."/>
            <person name="Podicherti R."/>
            <person name="Tsui H.-C.T."/>
            <person name="Winkler M.E."/>
        </authorList>
    </citation>
    <scope>NUCLEOTIDE SEQUENCE</scope>
</reference>
<dbReference type="EMBL" id="UINC01034621">
    <property type="protein sequence ID" value="SVB25747.1"/>
    <property type="molecule type" value="Genomic_DNA"/>
</dbReference>